<feature type="transmembrane region" description="Helical" evidence="7">
    <location>
        <begin position="95"/>
        <end position="116"/>
    </location>
</feature>
<dbReference type="InterPro" id="IPR005829">
    <property type="entry name" value="Sugar_transporter_CS"/>
</dbReference>
<dbReference type="PANTHER" id="PTHR43124:SF3">
    <property type="entry name" value="CHLORAMPHENICOL EFFLUX PUMP RV0191"/>
    <property type="match status" value="1"/>
</dbReference>
<evidence type="ECO:0000313" key="9">
    <source>
        <dbReference type="EMBL" id="MCU6793916.1"/>
    </source>
</evidence>
<feature type="transmembrane region" description="Helical" evidence="7">
    <location>
        <begin position="334"/>
        <end position="357"/>
    </location>
</feature>
<evidence type="ECO:0000259" key="8">
    <source>
        <dbReference type="PROSITE" id="PS50850"/>
    </source>
</evidence>
<feature type="transmembrane region" description="Helical" evidence="7">
    <location>
        <begin position="63"/>
        <end position="83"/>
    </location>
</feature>
<sequence length="425" mass="45285">MISKADLPYRNSEITRKGGIHLNHTKKLELAAVASIPIIMTLANSMLIPLLPIMEKKLGISSVQSSLIITVYAAIAIICIPIAGYLSDRFGRKKIIIPSLILAAIGGGISGSGAWLMDGMAAYWVILAGRFVQGIGAAGAFPIVIPLVGDMFQSEEEVTSGLGIVETSNTFGKVLSPILGSALALLVWFLPFLIIPFFCLISILAVAFLIKVPGNKQGEKVTLKAFITSIKQILQQKGRWLYAIFGIGGIGMYILFGFLFYLSTILEEQYHIEGIRKGLLLAIPLTAVCLFSYVTGKLVGENKQRMKWFTFTGLVIVTAAMLVCGWVPTKALLLLLSLLFAAGLGIGAALPCLDALITEGIDKKQRGTITSLYSSMRFIGVAAGPPVTSLLLGKEPLLFYTFAAIAGVGGLCALLAIKPKSSSTG</sequence>
<keyword evidence="5 7" id="KW-1133">Transmembrane helix</keyword>
<feature type="transmembrane region" description="Helical" evidence="7">
    <location>
        <begin position="123"/>
        <end position="145"/>
    </location>
</feature>
<feature type="transmembrane region" description="Helical" evidence="7">
    <location>
        <begin position="30"/>
        <end position="51"/>
    </location>
</feature>
<name>A0ABT2UIR9_9BACL</name>
<evidence type="ECO:0000313" key="10">
    <source>
        <dbReference type="Proteomes" id="UP001652445"/>
    </source>
</evidence>
<evidence type="ECO:0000256" key="2">
    <source>
        <dbReference type="ARBA" id="ARBA00022448"/>
    </source>
</evidence>
<keyword evidence="4 7" id="KW-0812">Transmembrane</keyword>
<dbReference type="CDD" id="cd17474">
    <property type="entry name" value="MFS_YfmO_like"/>
    <property type="match status" value="1"/>
</dbReference>
<feature type="transmembrane region" description="Helical" evidence="7">
    <location>
        <begin position="308"/>
        <end position="328"/>
    </location>
</feature>
<dbReference type="EMBL" id="JAOQIO010000069">
    <property type="protein sequence ID" value="MCU6793916.1"/>
    <property type="molecule type" value="Genomic_DNA"/>
</dbReference>
<keyword evidence="6 7" id="KW-0472">Membrane</keyword>
<feature type="transmembrane region" description="Helical" evidence="7">
    <location>
        <begin position="278"/>
        <end position="296"/>
    </location>
</feature>
<evidence type="ECO:0000256" key="5">
    <source>
        <dbReference type="ARBA" id="ARBA00022989"/>
    </source>
</evidence>
<dbReference type="Gene3D" id="1.20.1250.20">
    <property type="entry name" value="MFS general substrate transporter like domains"/>
    <property type="match status" value="1"/>
</dbReference>
<dbReference type="InterPro" id="IPR020846">
    <property type="entry name" value="MFS_dom"/>
</dbReference>
<comment type="caution">
    <text evidence="9">The sequence shown here is derived from an EMBL/GenBank/DDBJ whole genome shotgun (WGS) entry which is preliminary data.</text>
</comment>
<keyword evidence="3" id="KW-1003">Cell membrane</keyword>
<keyword evidence="2" id="KW-0813">Transport</keyword>
<accession>A0ABT2UIR9</accession>
<dbReference type="PANTHER" id="PTHR43124">
    <property type="entry name" value="PURINE EFFLUX PUMP PBUE"/>
    <property type="match status" value="1"/>
</dbReference>
<dbReference type="InterPro" id="IPR011701">
    <property type="entry name" value="MFS"/>
</dbReference>
<dbReference type="PROSITE" id="PS00216">
    <property type="entry name" value="SUGAR_TRANSPORT_1"/>
    <property type="match status" value="1"/>
</dbReference>
<proteinExistence type="predicted"/>
<evidence type="ECO:0000256" key="3">
    <source>
        <dbReference type="ARBA" id="ARBA00022475"/>
    </source>
</evidence>
<feature type="transmembrane region" description="Helical" evidence="7">
    <location>
        <begin position="185"/>
        <end position="210"/>
    </location>
</feature>
<feature type="transmembrane region" description="Helical" evidence="7">
    <location>
        <begin position="369"/>
        <end position="391"/>
    </location>
</feature>
<evidence type="ECO:0000256" key="1">
    <source>
        <dbReference type="ARBA" id="ARBA00004651"/>
    </source>
</evidence>
<dbReference type="InterPro" id="IPR050189">
    <property type="entry name" value="MFS_Efflux_Transporters"/>
</dbReference>
<feature type="transmembrane region" description="Helical" evidence="7">
    <location>
        <begin position="240"/>
        <end position="266"/>
    </location>
</feature>
<evidence type="ECO:0000256" key="6">
    <source>
        <dbReference type="ARBA" id="ARBA00023136"/>
    </source>
</evidence>
<organism evidence="9 10">
    <name type="scientific">Paenibacillus baimaensis</name>
    <dbReference type="NCBI Taxonomy" id="2982185"/>
    <lineage>
        <taxon>Bacteria</taxon>
        <taxon>Bacillati</taxon>
        <taxon>Bacillota</taxon>
        <taxon>Bacilli</taxon>
        <taxon>Bacillales</taxon>
        <taxon>Paenibacillaceae</taxon>
        <taxon>Paenibacillus</taxon>
    </lineage>
</organism>
<dbReference type="SUPFAM" id="SSF103473">
    <property type="entry name" value="MFS general substrate transporter"/>
    <property type="match status" value="1"/>
</dbReference>
<keyword evidence="10" id="KW-1185">Reference proteome</keyword>
<feature type="transmembrane region" description="Helical" evidence="7">
    <location>
        <begin position="397"/>
        <end position="417"/>
    </location>
</feature>
<gene>
    <name evidence="9" type="ORF">OB236_17575</name>
</gene>
<dbReference type="InterPro" id="IPR036259">
    <property type="entry name" value="MFS_trans_sf"/>
</dbReference>
<comment type="subcellular location">
    <subcellularLocation>
        <location evidence="1">Cell membrane</location>
        <topology evidence="1">Multi-pass membrane protein</topology>
    </subcellularLocation>
</comment>
<evidence type="ECO:0000256" key="4">
    <source>
        <dbReference type="ARBA" id="ARBA00022692"/>
    </source>
</evidence>
<reference evidence="9 10" key="1">
    <citation type="submission" date="2022-09" db="EMBL/GenBank/DDBJ databases">
        <authorList>
            <person name="Han X.L."/>
            <person name="Wang Q."/>
            <person name="Lu T."/>
        </authorList>
    </citation>
    <scope>NUCLEOTIDE SEQUENCE [LARGE SCALE GENOMIC DNA]</scope>
    <source>
        <strain evidence="9 10">WQ 127069</strain>
    </source>
</reference>
<dbReference type="Pfam" id="PF07690">
    <property type="entry name" value="MFS_1"/>
    <property type="match status" value="1"/>
</dbReference>
<protein>
    <submittedName>
        <fullName evidence="9">MFS transporter</fullName>
    </submittedName>
</protein>
<evidence type="ECO:0000256" key="7">
    <source>
        <dbReference type="SAM" id="Phobius"/>
    </source>
</evidence>
<dbReference type="PROSITE" id="PS50850">
    <property type="entry name" value="MFS"/>
    <property type="match status" value="1"/>
</dbReference>
<feature type="domain" description="Major facilitator superfamily (MFS) profile" evidence="8">
    <location>
        <begin position="29"/>
        <end position="421"/>
    </location>
</feature>
<dbReference type="Proteomes" id="UP001652445">
    <property type="component" value="Unassembled WGS sequence"/>
</dbReference>